<gene>
    <name evidence="1" type="ORF">FA95DRAFT_1606928</name>
</gene>
<reference evidence="1" key="2">
    <citation type="journal article" date="2022" name="New Phytol.">
        <title>Evolutionary transition to the ectomycorrhizal habit in the genomes of a hyperdiverse lineage of mushroom-forming fungi.</title>
        <authorList>
            <person name="Looney B."/>
            <person name="Miyauchi S."/>
            <person name="Morin E."/>
            <person name="Drula E."/>
            <person name="Courty P.E."/>
            <person name="Kohler A."/>
            <person name="Kuo A."/>
            <person name="LaButti K."/>
            <person name="Pangilinan J."/>
            <person name="Lipzen A."/>
            <person name="Riley R."/>
            <person name="Andreopoulos W."/>
            <person name="He G."/>
            <person name="Johnson J."/>
            <person name="Nolan M."/>
            <person name="Tritt A."/>
            <person name="Barry K.W."/>
            <person name="Grigoriev I.V."/>
            <person name="Nagy L.G."/>
            <person name="Hibbett D."/>
            <person name="Henrissat B."/>
            <person name="Matheny P.B."/>
            <person name="Labbe J."/>
            <person name="Martin F.M."/>
        </authorList>
    </citation>
    <scope>NUCLEOTIDE SEQUENCE</scope>
    <source>
        <strain evidence="1">FP105234-sp</strain>
    </source>
</reference>
<comment type="caution">
    <text evidence="1">The sequence shown here is derived from an EMBL/GenBank/DDBJ whole genome shotgun (WGS) entry which is preliminary data.</text>
</comment>
<organism evidence="1 2">
    <name type="scientific">Auriscalpium vulgare</name>
    <dbReference type="NCBI Taxonomy" id="40419"/>
    <lineage>
        <taxon>Eukaryota</taxon>
        <taxon>Fungi</taxon>
        <taxon>Dikarya</taxon>
        <taxon>Basidiomycota</taxon>
        <taxon>Agaricomycotina</taxon>
        <taxon>Agaricomycetes</taxon>
        <taxon>Russulales</taxon>
        <taxon>Auriscalpiaceae</taxon>
        <taxon>Auriscalpium</taxon>
    </lineage>
</organism>
<dbReference type="EMBL" id="MU275926">
    <property type="protein sequence ID" value="KAI0046428.1"/>
    <property type="molecule type" value="Genomic_DNA"/>
</dbReference>
<proteinExistence type="predicted"/>
<dbReference type="Proteomes" id="UP000814033">
    <property type="component" value="Unassembled WGS sequence"/>
</dbReference>
<keyword evidence="2" id="KW-1185">Reference proteome</keyword>
<sequence length="243" mass="27039">MFLEGHLAKADLYLDSYVFDQVRATVTSIIQNAKWDLASHINLALLSFEPPIAAEVRNLVAFALGSPHDELPRIFSIGVFIDPELSVQKELGQGDARDARRRAARARREAARARREAVQWPHRGRGRNGIEWIVAAARLAARKVDGLLGRCRRDRVRAPRKYLDMLGSAHLRSCCLVHSQAIPWTSTDEAASTMFCVPAVSYADCARKFRSTYHTSTVCAGALKNNPVVKPSSSLLECARRVF</sequence>
<evidence type="ECO:0000313" key="2">
    <source>
        <dbReference type="Proteomes" id="UP000814033"/>
    </source>
</evidence>
<name>A0ACB8RQR2_9AGAM</name>
<accession>A0ACB8RQR2</accession>
<protein>
    <submittedName>
        <fullName evidence="1">Uncharacterized protein</fullName>
    </submittedName>
</protein>
<reference evidence="1" key="1">
    <citation type="submission" date="2021-02" db="EMBL/GenBank/DDBJ databases">
        <authorList>
            <consortium name="DOE Joint Genome Institute"/>
            <person name="Ahrendt S."/>
            <person name="Looney B.P."/>
            <person name="Miyauchi S."/>
            <person name="Morin E."/>
            <person name="Drula E."/>
            <person name="Courty P.E."/>
            <person name="Chicoki N."/>
            <person name="Fauchery L."/>
            <person name="Kohler A."/>
            <person name="Kuo A."/>
            <person name="Labutti K."/>
            <person name="Pangilinan J."/>
            <person name="Lipzen A."/>
            <person name="Riley R."/>
            <person name="Andreopoulos W."/>
            <person name="He G."/>
            <person name="Johnson J."/>
            <person name="Barry K.W."/>
            <person name="Grigoriev I.V."/>
            <person name="Nagy L."/>
            <person name="Hibbett D."/>
            <person name="Henrissat B."/>
            <person name="Matheny P.B."/>
            <person name="Labbe J."/>
            <person name="Martin F."/>
        </authorList>
    </citation>
    <scope>NUCLEOTIDE SEQUENCE</scope>
    <source>
        <strain evidence="1">FP105234-sp</strain>
    </source>
</reference>
<evidence type="ECO:0000313" key="1">
    <source>
        <dbReference type="EMBL" id="KAI0046428.1"/>
    </source>
</evidence>